<evidence type="ECO:0000313" key="2">
    <source>
        <dbReference type="EMBL" id="GMT26147.1"/>
    </source>
</evidence>
<accession>A0AAV5W566</accession>
<keyword evidence="3" id="KW-1185">Reference proteome</keyword>
<dbReference type="AlphaFoldDB" id="A0AAV5W566"/>
<feature type="region of interest" description="Disordered" evidence="1">
    <location>
        <begin position="179"/>
        <end position="210"/>
    </location>
</feature>
<gene>
    <name evidence="2" type="ORF">PFISCL1PPCAC_17444</name>
</gene>
<proteinExistence type="predicted"/>
<sequence length="210" mass="21651">MNTCECSLFLTEESLRLGCDSATEALLHLVELAETRGVRVVDGRELVRDLIAEDETLVAGGGVRDALCLAALGVVSTLGGAEVHLGKGGERTLIGADEHLLQQILVVDCKVAARLASGAQITAGAAALEMEVGVKDLLQSDVAGRDGGGPEAESVDLSKVSVNSLVALELQHASSLVLASTASTASSSTSRRRATEDGRNSDKSDQKKGT</sequence>
<dbReference type="Proteomes" id="UP001432322">
    <property type="component" value="Unassembled WGS sequence"/>
</dbReference>
<comment type="caution">
    <text evidence="2">The sequence shown here is derived from an EMBL/GenBank/DDBJ whole genome shotgun (WGS) entry which is preliminary data.</text>
</comment>
<protein>
    <submittedName>
        <fullName evidence="2">Uncharacterized protein</fullName>
    </submittedName>
</protein>
<name>A0AAV5W566_9BILA</name>
<feature type="compositionally biased region" description="Low complexity" evidence="1">
    <location>
        <begin position="179"/>
        <end position="189"/>
    </location>
</feature>
<feature type="compositionally biased region" description="Basic and acidic residues" evidence="1">
    <location>
        <begin position="193"/>
        <end position="210"/>
    </location>
</feature>
<organism evidence="2 3">
    <name type="scientific">Pristionchus fissidentatus</name>
    <dbReference type="NCBI Taxonomy" id="1538716"/>
    <lineage>
        <taxon>Eukaryota</taxon>
        <taxon>Metazoa</taxon>
        <taxon>Ecdysozoa</taxon>
        <taxon>Nematoda</taxon>
        <taxon>Chromadorea</taxon>
        <taxon>Rhabditida</taxon>
        <taxon>Rhabditina</taxon>
        <taxon>Diplogasteromorpha</taxon>
        <taxon>Diplogasteroidea</taxon>
        <taxon>Neodiplogasteridae</taxon>
        <taxon>Pristionchus</taxon>
    </lineage>
</organism>
<feature type="non-terminal residue" evidence="2">
    <location>
        <position position="210"/>
    </location>
</feature>
<reference evidence="2" key="1">
    <citation type="submission" date="2023-10" db="EMBL/GenBank/DDBJ databases">
        <title>Genome assembly of Pristionchus species.</title>
        <authorList>
            <person name="Yoshida K."/>
            <person name="Sommer R.J."/>
        </authorList>
    </citation>
    <scope>NUCLEOTIDE SEQUENCE</scope>
    <source>
        <strain evidence="2">RS5133</strain>
    </source>
</reference>
<evidence type="ECO:0000313" key="3">
    <source>
        <dbReference type="Proteomes" id="UP001432322"/>
    </source>
</evidence>
<evidence type="ECO:0000256" key="1">
    <source>
        <dbReference type="SAM" id="MobiDB-lite"/>
    </source>
</evidence>
<dbReference type="EMBL" id="BTSY01000004">
    <property type="protein sequence ID" value="GMT26147.1"/>
    <property type="molecule type" value="Genomic_DNA"/>
</dbReference>